<accession>A0ABS4GIK8</accession>
<dbReference type="NCBIfam" id="NF009603">
    <property type="entry name" value="PRK13055.1"/>
    <property type="match status" value="1"/>
</dbReference>
<dbReference type="PANTHER" id="PTHR12358:SF106">
    <property type="entry name" value="LIPID KINASE YEGS"/>
    <property type="match status" value="1"/>
</dbReference>
<evidence type="ECO:0000256" key="3">
    <source>
        <dbReference type="ARBA" id="ARBA00022516"/>
    </source>
</evidence>
<evidence type="ECO:0000256" key="1">
    <source>
        <dbReference type="ARBA" id="ARBA00001946"/>
    </source>
</evidence>
<evidence type="ECO:0000256" key="2">
    <source>
        <dbReference type="ARBA" id="ARBA00005983"/>
    </source>
</evidence>
<name>A0ABS4GIK8_9BACL</name>
<keyword evidence="10" id="KW-0443">Lipid metabolism</keyword>
<dbReference type="NCBIfam" id="TIGR00147">
    <property type="entry name" value="YegS/Rv2252/BmrU family lipid kinase"/>
    <property type="match status" value="1"/>
</dbReference>
<dbReference type="InterPro" id="IPR045540">
    <property type="entry name" value="YegS/DAGK_C"/>
</dbReference>
<proteinExistence type="inferred from homology"/>
<evidence type="ECO:0000256" key="9">
    <source>
        <dbReference type="ARBA" id="ARBA00022842"/>
    </source>
</evidence>
<dbReference type="SMART" id="SM00046">
    <property type="entry name" value="DAGKc"/>
    <property type="match status" value="1"/>
</dbReference>
<dbReference type="InterPro" id="IPR050187">
    <property type="entry name" value="Lipid_Phosphate_FormReg"/>
</dbReference>
<dbReference type="Pfam" id="PF00781">
    <property type="entry name" value="DAGK_cat"/>
    <property type="match status" value="1"/>
</dbReference>
<feature type="domain" description="DAGKc" evidence="13">
    <location>
        <begin position="3"/>
        <end position="136"/>
    </location>
</feature>
<dbReference type="NCBIfam" id="NF009874">
    <property type="entry name" value="PRK13337.1"/>
    <property type="match status" value="1"/>
</dbReference>
<organism evidence="14 15">
    <name type="scientific">Ammoniphilus resinae</name>
    <dbReference type="NCBI Taxonomy" id="861532"/>
    <lineage>
        <taxon>Bacteria</taxon>
        <taxon>Bacillati</taxon>
        <taxon>Bacillota</taxon>
        <taxon>Bacilli</taxon>
        <taxon>Bacillales</taxon>
        <taxon>Paenibacillaceae</taxon>
        <taxon>Aneurinibacillus group</taxon>
        <taxon>Ammoniphilus</taxon>
    </lineage>
</organism>
<dbReference type="InterPro" id="IPR016064">
    <property type="entry name" value="NAD/diacylglycerol_kinase_sf"/>
</dbReference>
<evidence type="ECO:0000256" key="6">
    <source>
        <dbReference type="ARBA" id="ARBA00022741"/>
    </source>
</evidence>
<keyword evidence="7 14" id="KW-0418">Kinase</keyword>
<evidence type="ECO:0000256" key="4">
    <source>
        <dbReference type="ARBA" id="ARBA00022679"/>
    </source>
</evidence>
<dbReference type="Pfam" id="PF19279">
    <property type="entry name" value="YegS_C"/>
    <property type="match status" value="1"/>
</dbReference>
<comment type="similarity">
    <text evidence="2">Belongs to the diacylglycerol/lipid kinase family.</text>
</comment>
<dbReference type="InterPro" id="IPR005218">
    <property type="entry name" value="Diacylglycerol/lipid_kinase"/>
</dbReference>
<evidence type="ECO:0000313" key="15">
    <source>
        <dbReference type="Proteomes" id="UP001519343"/>
    </source>
</evidence>
<evidence type="ECO:0000256" key="8">
    <source>
        <dbReference type="ARBA" id="ARBA00022840"/>
    </source>
</evidence>
<sequence>MMIRMKRARLIYNPTSGKEEFQRKLPEILDYFERAGYETSCHATKKAGDATKAAESAVNHGFDLIIAAGGDGTLYEVVNGMAEKPHRPPLGIIPSGTTNDFARAIGLPLRNIKKSCEMIVRGEAMPIDIGKVNNKYFINIAGAGALTDLTYEVPSKLKTIMGQLAYYIKGIEKLPFIRPSHVRIETDEMVIDEEIMLFLIANSNSVGGLERLAPSASLYDGKFDCLILKKTSFPEFLRIATHVIKGDHIKDPDVIYFQTKKLKASASSNVYINLDGELGGELPIEFTALPKHLKVIMPKK</sequence>
<keyword evidence="15" id="KW-1185">Reference proteome</keyword>
<evidence type="ECO:0000259" key="13">
    <source>
        <dbReference type="PROSITE" id="PS50146"/>
    </source>
</evidence>
<dbReference type="InterPro" id="IPR017438">
    <property type="entry name" value="ATP-NAD_kinase_N"/>
</dbReference>
<comment type="cofactor">
    <cofactor evidence="1">
        <name>Mg(2+)</name>
        <dbReference type="ChEBI" id="CHEBI:18420"/>
    </cofactor>
</comment>
<reference evidence="14 15" key="1">
    <citation type="submission" date="2021-03" db="EMBL/GenBank/DDBJ databases">
        <title>Genomic Encyclopedia of Type Strains, Phase IV (KMG-IV): sequencing the most valuable type-strain genomes for metagenomic binning, comparative biology and taxonomic classification.</title>
        <authorList>
            <person name="Goeker M."/>
        </authorList>
    </citation>
    <scope>NUCLEOTIDE SEQUENCE [LARGE SCALE GENOMIC DNA]</scope>
    <source>
        <strain evidence="14 15">DSM 24738</strain>
    </source>
</reference>
<dbReference type="Gene3D" id="2.60.200.40">
    <property type="match status" value="1"/>
</dbReference>
<protein>
    <submittedName>
        <fullName evidence="14">Diacylglycerol kinase (ATP)</fullName>
        <ecNumber evidence="14">2.7.1.107</ecNumber>
    </submittedName>
</protein>
<dbReference type="EMBL" id="JAGGKT010000001">
    <property type="protein sequence ID" value="MBP1930096.1"/>
    <property type="molecule type" value="Genomic_DNA"/>
</dbReference>
<keyword evidence="5" id="KW-0479">Metal-binding</keyword>
<evidence type="ECO:0000313" key="14">
    <source>
        <dbReference type="EMBL" id="MBP1930096.1"/>
    </source>
</evidence>
<dbReference type="PANTHER" id="PTHR12358">
    <property type="entry name" value="SPHINGOSINE KINASE"/>
    <property type="match status" value="1"/>
</dbReference>
<evidence type="ECO:0000256" key="7">
    <source>
        <dbReference type="ARBA" id="ARBA00022777"/>
    </source>
</evidence>
<dbReference type="EC" id="2.7.1.107" evidence="14"/>
<dbReference type="InterPro" id="IPR001206">
    <property type="entry name" value="Diacylglycerol_kinase_cat_dom"/>
</dbReference>
<dbReference type="Proteomes" id="UP001519343">
    <property type="component" value="Unassembled WGS sequence"/>
</dbReference>
<keyword evidence="6" id="KW-0547">Nucleotide-binding</keyword>
<keyword evidence="3" id="KW-0444">Lipid biosynthesis</keyword>
<gene>
    <name evidence="14" type="ORF">J2Z37_000083</name>
</gene>
<keyword evidence="4 14" id="KW-0808">Transferase</keyword>
<keyword evidence="8" id="KW-0067">ATP-binding</keyword>
<dbReference type="GO" id="GO:0004143">
    <property type="term" value="F:ATP-dependent diacylglycerol kinase activity"/>
    <property type="evidence" value="ECO:0007669"/>
    <property type="project" value="UniProtKB-EC"/>
</dbReference>
<evidence type="ECO:0000256" key="10">
    <source>
        <dbReference type="ARBA" id="ARBA00023098"/>
    </source>
</evidence>
<comment type="caution">
    <text evidence="14">The sequence shown here is derived from an EMBL/GenBank/DDBJ whole genome shotgun (WGS) entry which is preliminary data.</text>
</comment>
<evidence type="ECO:0000256" key="11">
    <source>
        <dbReference type="ARBA" id="ARBA00023209"/>
    </source>
</evidence>
<dbReference type="Gene3D" id="3.40.50.10330">
    <property type="entry name" value="Probable inorganic polyphosphate/atp-NAD kinase, domain 1"/>
    <property type="match status" value="1"/>
</dbReference>
<keyword evidence="9" id="KW-0460">Magnesium</keyword>
<keyword evidence="11" id="KW-0594">Phospholipid biosynthesis</keyword>
<keyword evidence="12" id="KW-1208">Phospholipid metabolism</keyword>
<dbReference type="PROSITE" id="PS50146">
    <property type="entry name" value="DAGK"/>
    <property type="match status" value="1"/>
</dbReference>
<dbReference type="SUPFAM" id="SSF111331">
    <property type="entry name" value="NAD kinase/diacylglycerol kinase-like"/>
    <property type="match status" value="1"/>
</dbReference>
<evidence type="ECO:0000256" key="12">
    <source>
        <dbReference type="ARBA" id="ARBA00023264"/>
    </source>
</evidence>
<evidence type="ECO:0000256" key="5">
    <source>
        <dbReference type="ARBA" id="ARBA00022723"/>
    </source>
</evidence>